<dbReference type="AlphaFoldDB" id="A0A843TSN6"/>
<proteinExistence type="predicted"/>
<organism evidence="1 2">
    <name type="scientific">Colocasia esculenta</name>
    <name type="common">Wild taro</name>
    <name type="synonym">Arum esculentum</name>
    <dbReference type="NCBI Taxonomy" id="4460"/>
    <lineage>
        <taxon>Eukaryota</taxon>
        <taxon>Viridiplantae</taxon>
        <taxon>Streptophyta</taxon>
        <taxon>Embryophyta</taxon>
        <taxon>Tracheophyta</taxon>
        <taxon>Spermatophyta</taxon>
        <taxon>Magnoliopsida</taxon>
        <taxon>Liliopsida</taxon>
        <taxon>Araceae</taxon>
        <taxon>Aroideae</taxon>
        <taxon>Colocasieae</taxon>
        <taxon>Colocasia</taxon>
    </lineage>
</organism>
<comment type="caution">
    <text evidence="1">The sequence shown here is derived from an EMBL/GenBank/DDBJ whole genome shotgun (WGS) entry which is preliminary data.</text>
</comment>
<dbReference type="OrthoDB" id="694021at2759"/>
<gene>
    <name evidence="1" type="ORF">Taro_006528</name>
</gene>
<dbReference type="EMBL" id="NMUH01000195">
    <property type="protein sequence ID" value="MQL74161.1"/>
    <property type="molecule type" value="Genomic_DNA"/>
</dbReference>
<keyword evidence="2" id="KW-1185">Reference proteome</keyword>
<reference evidence="1" key="1">
    <citation type="submission" date="2017-07" db="EMBL/GenBank/DDBJ databases">
        <title>Taro Niue Genome Assembly and Annotation.</title>
        <authorList>
            <person name="Atibalentja N."/>
            <person name="Keating K."/>
            <person name="Fields C.J."/>
        </authorList>
    </citation>
    <scope>NUCLEOTIDE SEQUENCE</scope>
    <source>
        <strain evidence="1">Niue_2</strain>
        <tissue evidence="1">Leaf</tissue>
    </source>
</reference>
<dbReference type="Proteomes" id="UP000652761">
    <property type="component" value="Unassembled WGS sequence"/>
</dbReference>
<evidence type="ECO:0000313" key="2">
    <source>
        <dbReference type="Proteomes" id="UP000652761"/>
    </source>
</evidence>
<name>A0A843TSN6_COLES</name>
<sequence length="73" mass="8289">MESDKKICVEWNNVGQPVGLGGRSLSTFLGIVARNASKLPIDIPIWNKISKTHIEDVWDFIKRMYDVGKSEKK</sequence>
<evidence type="ECO:0000313" key="1">
    <source>
        <dbReference type="EMBL" id="MQL74161.1"/>
    </source>
</evidence>
<accession>A0A843TSN6</accession>
<protein>
    <submittedName>
        <fullName evidence="1">Uncharacterized protein</fullName>
    </submittedName>
</protein>